<dbReference type="Gene3D" id="3.60.10.10">
    <property type="entry name" value="Endonuclease/exonuclease/phosphatase"/>
    <property type="match status" value="1"/>
</dbReference>
<keyword evidence="4" id="KW-1185">Reference proteome</keyword>
<dbReference type="GO" id="GO:0016787">
    <property type="term" value="F:hydrolase activity"/>
    <property type="evidence" value="ECO:0007669"/>
    <property type="project" value="UniProtKB-KW"/>
</dbReference>
<organism evidence="3 4">
    <name type="scientific">Vibrio hepatarius</name>
    <dbReference type="NCBI Taxonomy" id="171383"/>
    <lineage>
        <taxon>Bacteria</taxon>
        <taxon>Pseudomonadati</taxon>
        <taxon>Pseudomonadota</taxon>
        <taxon>Gammaproteobacteria</taxon>
        <taxon>Vibrionales</taxon>
        <taxon>Vibrionaceae</taxon>
        <taxon>Vibrio</taxon>
        <taxon>Vibrio oreintalis group</taxon>
    </lineage>
</organism>
<dbReference type="OrthoDB" id="395856at2"/>
<dbReference type="PATRIC" id="fig|171383.3.peg.772"/>
<feature type="signal peptide" evidence="1">
    <location>
        <begin position="1"/>
        <end position="26"/>
    </location>
</feature>
<dbReference type="Proteomes" id="UP000037530">
    <property type="component" value="Unassembled WGS sequence"/>
</dbReference>
<evidence type="ECO:0000313" key="4">
    <source>
        <dbReference type="Proteomes" id="UP000037530"/>
    </source>
</evidence>
<evidence type="ECO:0000259" key="2">
    <source>
        <dbReference type="Pfam" id="PF03372"/>
    </source>
</evidence>
<gene>
    <name evidence="3" type="ORF">AKJ31_03730</name>
</gene>
<dbReference type="SUPFAM" id="SSF56219">
    <property type="entry name" value="DNase I-like"/>
    <property type="match status" value="1"/>
</dbReference>
<reference evidence="4" key="1">
    <citation type="submission" date="2015-08" db="EMBL/GenBank/DDBJ databases">
        <title>Vibrio galatheae sp. nov., a novel member of the Vibrionaceae family isolated from the Solomon Islands.</title>
        <authorList>
            <person name="Giubergia S."/>
            <person name="Machado H."/>
            <person name="Mateiu R.V."/>
            <person name="Gram L."/>
        </authorList>
    </citation>
    <scope>NUCLEOTIDE SEQUENCE [LARGE SCALE GENOMIC DNA]</scope>
    <source>
        <strain evidence="4">DSM 19134</strain>
    </source>
</reference>
<dbReference type="Pfam" id="PF03372">
    <property type="entry name" value="Exo_endo_phos"/>
    <property type="match status" value="1"/>
</dbReference>
<dbReference type="InterPro" id="IPR005135">
    <property type="entry name" value="Endo/exonuclease/phosphatase"/>
</dbReference>
<name>A0A0M0I6F5_9VIBR</name>
<evidence type="ECO:0000256" key="1">
    <source>
        <dbReference type="SAM" id="SignalP"/>
    </source>
</evidence>
<feature type="domain" description="Endonuclease/exonuclease/phosphatase" evidence="2">
    <location>
        <begin position="31"/>
        <end position="288"/>
    </location>
</feature>
<dbReference type="STRING" id="171383.AKJ31_03730"/>
<evidence type="ECO:0000313" key="3">
    <source>
        <dbReference type="EMBL" id="KOO09473.1"/>
    </source>
</evidence>
<dbReference type="AlphaFoldDB" id="A0A0M0I6F5"/>
<sequence>MSVAKICSLVVSILMLWIICPISATATTFTSWNIEWLSSSPSAKFSESHRSATDVQKLNQHFIKTKSEVLAFQEVNDPQIIGDVVGSDYQLFFSDRSQRSNRYLQFDDINQYTGFAVKRGIPTSDPVDFPLDTQSGSKLRFATYIVLYPNSEQPIHALSVHLKARCAGAYRNDRHCKTLKSQGGVLNKWIKEREHQNQAYVILGDFNHNLSYSGDWLWQSITKSTNASLATQLTSADCKVRSRKQPNKTHQFRSLIDHIIVSDKLTASNVQQVTFNTNQVLSYHLSDHCPIQAIIK</sequence>
<proteinExistence type="predicted"/>
<comment type="caution">
    <text evidence="3">The sequence shown here is derived from an EMBL/GenBank/DDBJ whole genome shotgun (WGS) entry which is preliminary data.</text>
</comment>
<accession>A0A0M0I6F5</accession>
<feature type="chain" id="PRO_5005600715" evidence="1">
    <location>
        <begin position="27"/>
        <end position="296"/>
    </location>
</feature>
<keyword evidence="1" id="KW-0732">Signal</keyword>
<dbReference type="RefSeq" id="WP_053407734.1">
    <property type="nucleotide sequence ID" value="NZ_DAIPHI010000022.1"/>
</dbReference>
<keyword evidence="3" id="KW-0378">Hydrolase</keyword>
<protein>
    <submittedName>
        <fullName evidence="3">Hydrolase</fullName>
    </submittedName>
</protein>
<dbReference type="EMBL" id="LHPI01000001">
    <property type="protein sequence ID" value="KOO09473.1"/>
    <property type="molecule type" value="Genomic_DNA"/>
</dbReference>
<dbReference type="InterPro" id="IPR036691">
    <property type="entry name" value="Endo/exonu/phosph_ase_sf"/>
</dbReference>